<keyword evidence="4 6" id="KW-1133">Transmembrane helix</keyword>
<dbReference type="Pfam" id="PF02656">
    <property type="entry name" value="DUF202"/>
    <property type="match status" value="1"/>
</dbReference>
<dbReference type="OrthoDB" id="6493944at2759"/>
<dbReference type="InterPro" id="IPR004331">
    <property type="entry name" value="SPX_dom"/>
</dbReference>
<evidence type="ECO:0000256" key="1">
    <source>
        <dbReference type="ARBA" id="ARBA00004128"/>
    </source>
</evidence>
<protein>
    <recommendedName>
        <fullName evidence="7">SPX domain-containing protein</fullName>
    </recommendedName>
</protein>
<proteinExistence type="predicted"/>
<dbReference type="PROSITE" id="PS51382">
    <property type="entry name" value="SPX"/>
    <property type="match status" value="1"/>
</dbReference>
<keyword evidence="5 6" id="KW-0472">Membrane</keyword>
<organism evidence="8 9">
    <name type="scientific">Circinella minor</name>
    <dbReference type="NCBI Taxonomy" id="1195481"/>
    <lineage>
        <taxon>Eukaryota</taxon>
        <taxon>Fungi</taxon>
        <taxon>Fungi incertae sedis</taxon>
        <taxon>Mucoromycota</taxon>
        <taxon>Mucoromycotina</taxon>
        <taxon>Mucoromycetes</taxon>
        <taxon>Mucorales</taxon>
        <taxon>Lichtheimiaceae</taxon>
        <taxon>Circinella</taxon>
    </lineage>
</organism>
<evidence type="ECO:0000256" key="5">
    <source>
        <dbReference type="ARBA" id="ARBA00023136"/>
    </source>
</evidence>
<keyword evidence="3 6" id="KW-0812">Transmembrane</keyword>
<dbReference type="Pfam" id="PF09359">
    <property type="entry name" value="VTC"/>
    <property type="match status" value="1"/>
</dbReference>
<dbReference type="InterPro" id="IPR018966">
    <property type="entry name" value="VTC_domain"/>
</dbReference>
<gene>
    <name evidence="8" type="ORF">INT45_002461</name>
</gene>
<dbReference type="PANTHER" id="PTHR46140:SF1">
    <property type="entry name" value="VACUOLAR TRANSPORTER CHAPERONE COMPLEX SUBUNIT 4-RELATED"/>
    <property type="match status" value="1"/>
</dbReference>
<evidence type="ECO:0000313" key="8">
    <source>
        <dbReference type="EMBL" id="KAG2225995.1"/>
    </source>
</evidence>
<name>A0A8H7VMF0_9FUNG</name>
<evidence type="ECO:0000256" key="6">
    <source>
        <dbReference type="SAM" id="Phobius"/>
    </source>
</evidence>
<accession>A0A8H7VMF0</accession>
<dbReference type="CDD" id="cd14480">
    <property type="entry name" value="SPX_VTC2_like"/>
    <property type="match status" value="1"/>
</dbReference>
<keyword evidence="9" id="KW-1185">Reference proteome</keyword>
<comment type="caution">
    <text evidence="8">The sequence shown here is derived from an EMBL/GenBank/DDBJ whole genome shotgun (WGS) entry which is preliminary data.</text>
</comment>
<dbReference type="Proteomes" id="UP000646827">
    <property type="component" value="Unassembled WGS sequence"/>
</dbReference>
<feature type="transmembrane region" description="Helical" evidence="6">
    <location>
        <begin position="686"/>
        <end position="710"/>
    </location>
</feature>
<evidence type="ECO:0000313" key="9">
    <source>
        <dbReference type="Proteomes" id="UP000646827"/>
    </source>
</evidence>
<dbReference type="Gene3D" id="3.20.100.30">
    <property type="entry name" value="VTC, catalytic tunnel domain"/>
    <property type="match status" value="1"/>
</dbReference>
<dbReference type="InterPro" id="IPR003807">
    <property type="entry name" value="DUF202"/>
</dbReference>
<dbReference type="AlphaFoldDB" id="A0A8H7VMF0"/>
<dbReference type="GO" id="GO:0005774">
    <property type="term" value="C:vacuolar membrane"/>
    <property type="evidence" value="ECO:0007669"/>
    <property type="project" value="UniProtKB-SubCell"/>
</dbReference>
<dbReference type="PANTHER" id="PTHR46140">
    <property type="entry name" value="VACUOLAR TRANSPORTER CHAPERONE 1-RELATED"/>
    <property type="match status" value="1"/>
</dbReference>
<dbReference type="CDD" id="cd07751">
    <property type="entry name" value="PolyPPase_VTC4_like"/>
    <property type="match status" value="1"/>
</dbReference>
<evidence type="ECO:0000256" key="4">
    <source>
        <dbReference type="ARBA" id="ARBA00022989"/>
    </source>
</evidence>
<sequence>MKFGAELHGKIYAPWRHAYFNYNELKNELKQRQLDHGWGERDELDFLTRYEQELTKVYRFINTKLDDIRLRVDVCEKDLAVVTTDAADSLADQLAEILFDVNDLARFHQLNCQGFAKMAKKHDRWTHLNNLTQQYKHSLQQQWPLEAMTQKLDEIVVRISHANIKCEAKLGQHNRPPQPSSTTYNDETAFERATTKYWVHPDNVTEVKSIILFHLPVYVYNKEKRYEAKDAAISSVYFDNSNFDLYTERLERAKGAEAIRFRWYGQETDNVYIERKTHHAEWLDGKSVKDRFKLKEKEANAFVQGSYTADMISADLRASNTADEATLRQQHFVAQGVETSFRQRQLEPMCRVYYNRTAFQRPNDQRLRISLDCNLTFIREDRLDGKQRRPKDTWHRTDVKIDHPFHHVNPSDVHHFPYAILETKIQTHLGQKIPAWLQSLLSSHLVYEVPRFSKYLHGASQLFQNQVPVLPWWMEELDKDIRKPPVLGVGLSRSMSFQPLVNGHHRRSLFQPTSSTASMPQHVSITLMDKKENTKKCRNKMMDEEGNNNSKQKEYGSNGDLLSRFYPKLVDSGKKIMNYKELNPLSSQQQQPTPQLPRPISQRTMKRAEPKTFFANERTFISWLQFCALLLTVALNLLNNGDRISRIIGAVFIIMASILSFYALGRYQLRAYQLRTGRYISRYDDLYGPTILCVCLVAALVVNFCLRLPLITGQPPS</sequence>
<evidence type="ECO:0000256" key="3">
    <source>
        <dbReference type="ARBA" id="ARBA00022692"/>
    </source>
</evidence>
<dbReference type="GO" id="GO:0006799">
    <property type="term" value="P:polyphosphate biosynthetic process"/>
    <property type="evidence" value="ECO:0007669"/>
    <property type="project" value="UniProtKB-ARBA"/>
</dbReference>
<comment type="subcellular location">
    <subcellularLocation>
        <location evidence="1">Vacuole membrane</location>
        <topology evidence="1">Multi-pass membrane protein</topology>
    </subcellularLocation>
</comment>
<feature type="transmembrane region" description="Helical" evidence="6">
    <location>
        <begin position="644"/>
        <end position="665"/>
    </location>
</feature>
<keyword evidence="2" id="KW-0926">Vacuole</keyword>
<feature type="transmembrane region" description="Helical" evidence="6">
    <location>
        <begin position="620"/>
        <end position="638"/>
    </location>
</feature>
<dbReference type="InterPro" id="IPR051572">
    <property type="entry name" value="VTC_Complex_Subunit"/>
</dbReference>
<evidence type="ECO:0000256" key="2">
    <source>
        <dbReference type="ARBA" id="ARBA00022554"/>
    </source>
</evidence>
<dbReference type="EMBL" id="JAEPRB010000021">
    <property type="protein sequence ID" value="KAG2225995.1"/>
    <property type="molecule type" value="Genomic_DNA"/>
</dbReference>
<reference evidence="8 9" key="1">
    <citation type="submission" date="2020-12" db="EMBL/GenBank/DDBJ databases">
        <title>Metabolic potential, ecology and presence of endohyphal bacteria is reflected in genomic diversity of Mucoromycotina.</title>
        <authorList>
            <person name="Muszewska A."/>
            <person name="Okrasinska A."/>
            <person name="Steczkiewicz K."/>
            <person name="Drgas O."/>
            <person name="Orlowska M."/>
            <person name="Perlinska-Lenart U."/>
            <person name="Aleksandrzak-Piekarczyk T."/>
            <person name="Szatraj K."/>
            <person name="Zielenkiewicz U."/>
            <person name="Pilsyk S."/>
            <person name="Malc E."/>
            <person name="Mieczkowski P."/>
            <person name="Kruszewska J.S."/>
            <person name="Biernat P."/>
            <person name="Pawlowska J."/>
        </authorList>
    </citation>
    <scope>NUCLEOTIDE SEQUENCE [LARGE SCALE GENOMIC DNA]</scope>
    <source>
        <strain evidence="8 9">CBS 142.35</strain>
    </source>
</reference>
<evidence type="ECO:0000259" key="7">
    <source>
        <dbReference type="PROSITE" id="PS51382"/>
    </source>
</evidence>
<feature type="domain" description="SPX" evidence="7">
    <location>
        <begin position="1"/>
        <end position="136"/>
    </location>
</feature>
<dbReference type="InterPro" id="IPR042267">
    <property type="entry name" value="VTC_sf"/>
</dbReference>